<protein>
    <recommendedName>
        <fullName evidence="1">CxC2-like cysteine cluster KDZ transposase-associated domain-containing protein</fullName>
    </recommendedName>
</protein>
<reference evidence="2 3" key="1">
    <citation type="submission" date="2014-04" db="EMBL/GenBank/DDBJ databases">
        <authorList>
            <consortium name="DOE Joint Genome Institute"/>
            <person name="Kuo A."/>
            <person name="Kohler A."/>
            <person name="Jargeat P."/>
            <person name="Nagy L.G."/>
            <person name="Floudas D."/>
            <person name="Copeland A."/>
            <person name="Barry K.W."/>
            <person name="Cichocki N."/>
            <person name="Veneault-Fourrey C."/>
            <person name="LaButti K."/>
            <person name="Lindquist E.A."/>
            <person name="Lipzen A."/>
            <person name="Lundell T."/>
            <person name="Morin E."/>
            <person name="Murat C."/>
            <person name="Sun H."/>
            <person name="Tunlid A."/>
            <person name="Henrissat B."/>
            <person name="Grigoriev I.V."/>
            <person name="Hibbett D.S."/>
            <person name="Martin F."/>
            <person name="Nordberg H.P."/>
            <person name="Cantor M.N."/>
            <person name="Hua S.X."/>
        </authorList>
    </citation>
    <scope>NUCLEOTIDE SEQUENCE [LARGE SCALE GENOMIC DNA]</scope>
    <source>
        <strain evidence="2 3">Ve08.2h10</strain>
    </source>
</reference>
<evidence type="ECO:0000313" key="2">
    <source>
        <dbReference type="EMBL" id="KIK73109.1"/>
    </source>
</evidence>
<feature type="domain" description="CxC2-like cysteine cluster KDZ transposase-associated" evidence="1">
    <location>
        <begin position="2"/>
        <end position="53"/>
    </location>
</feature>
<dbReference type="AlphaFoldDB" id="A0A0D0D005"/>
<reference evidence="3" key="2">
    <citation type="submission" date="2015-01" db="EMBL/GenBank/DDBJ databases">
        <title>Evolutionary Origins and Diversification of the Mycorrhizal Mutualists.</title>
        <authorList>
            <consortium name="DOE Joint Genome Institute"/>
            <consortium name="Mycorrhizal Genomics Consortium"/>
            <person name="Kohler A."/>
            <person name="Kuo A."/>
            <person name="Nagy L.G."/>
            <person name="Floudas D."/>
            <person name="Copeland A."/>
            <person name="Barry K.W."/>
            <person name="Cichocki N."/>
            <person name="Veneault-Fourrey C."/>
            <person name="LaButti K."/>
            <person name="Lindquist E.A."/>
            <person name="Lipzen A."/>
            <person name="Lundell T."/>
            <person name="Morin E."/>
            <person name="Murat C."/>
            <person name="Riley R."/>
            <person name="Ohm R."/>
            <person name="Sun H."/>
            <person name="Tunlid A."/>
            <person name="Henrissat B."/>
            <person name="Grigoriev I.V."/>
            <person name="Hibbett D.S."/>
            <person name="Martin F."/>
        </authorList>
    </citation>
    <scope>NUCLEOTIDE SEQUENCE [LARGE SCALE GENOMIC DNA]</scope>
    <source>
        <strain evidence="3">Ve08.2h10</strain>
    </source>
</reference>
<feature type="non-terminal residue" evidence="2">
    <location>
        <position position="53"/>
    </location>
</feature>
<keyword evidence="3" id="KW-1185">Reference proteome</keyword>
<evidence type="ECO:0000259" key="1">
    <source>
        <dbReference type="Pfam" id="PF18803"/>
    </source>
</evidence>
<dbReference type="Pfam" id="PF18803">
    <property type="entry name" value="CxC2"/>
    <property type="match status" value="1"/>
</dbReference>
<dbReference type="InParanoid" id="A0A0D0D005"/>
<proteinExistence type="predicted"/>
<dbReference type="InterPro" id="IPR041457">
    <property type="entry name" value="CxC2_KDZ-assoc"/>
</dbReference>
<dbReference type="HOGENOM" id="CLU_206872_0_0_1"/>
<dbReference type="Proteomes" id="UP000054538">
    <property type="component" value="Unassembled WGS sequence"/>
</dbReference>
<dbReference type="OrthoDB" id="3149508at2759"/>
<gene>
    <name evidence="2" type="ORF">PAXRUDRAFT_94457</name>
</gene>
<name>A0A0D0D005_9AGAM</name>
<sequence>HLQLLQAQLFPASISRPENAFTFDVLDHYHIDNLECKTTATFFFSKLLRLTPN</sequence>
<evidence type="ECO:0000313" key="3">
    <source>
        <dbReference type="Proteomes" id="UP000054538"/>
    </source>
</evidence>
<feature type="non-terminal residue" evidence="2">
    <location>
        <position position="1"/>
    </location>
</feature>
<organism evidence="2 3">
    <name type="scientific">Paxillus rubicundulus Ve08.2h10</name>
    <dbReference type="NCBI Taxonomy" id="930991"/>
    <lineage>
        <taxon>Eukaryota</taxon>
        <taxon>Fungi</taxon>
        <taxon>Dikarya</taxon>
        <taxon>Basidiomycota</taxon>
        <taxon>Agaricomycotina</taxon>
        <taxon>Agaricomycetes</taxon>
        <taxon>Agaricomycetidae</taxon>
        <taxon>Boletales</taxon>
        <taxon>Paxilineae</taxon>
        <taxon>Paxillaceae</taxon>
        <taxon>Paxillus</taxon>
    </lineage>
</organism>
<accession>A0A0D0D005</accession>
<dbReference type="EMBL" id="KN830093">
    <property type="protein sequence ID" value="KIK73109.1"/>
    <property type="molecule type" value="Genomic_DNA"/>
</dbReference>